<feature type="compositionally biased region" description="Basic residues" evidence="1">
    <location>
        <begin position="115"/>
        <end position="126"/>
    </location>
</feature>
<keyword evidence="3" id="KW-1185">Reference proteome</keyword>
<name>A0A2T4CD82_TRILO</name>
<protein>
    <submittedName>
        <fullName evidence="2">Uncharacterized protein</fullName>
    </submittedName>
</protein>
<accession>A0A2T4CD82</accession>
<dbReference type="Proteomes" id="UP000240760">
    <property type="component" value="Unassembled WGS sequence"/>
</dbReference>
<dbReference type="AlphaFoldDB" id="A0A2T4CD82"/>
<gene>
    <name evidence="2" type="ORF">M440DRAFT_1170934</name>
</gene>
<reference evidence="2 3" key="1">
    <citation type="submission" date="2016-07" db="EMBL/GenBank/DDBJ databases">
        <title>Multiple horizontal gene transfer events from other fungi enriched the ability of initially mycotrophic Trichoderma (Ascomycota) to feed on dead plant biomass.</title>
        <authorList>
            <consortium name="DOE Joint Genome Institute"/>
            <person name="Aerts A."/>
            <person name="Atanasova L."/>
            <person name="Chenthamara K."/>
            <person name="Zhang J."/>
            <person name="Grujic M."/>
            <person name="Henrissat B."/>
            <person name="Kuo A."/>
            <person name="Salamov A."/>
            <person name="Lipzen A."/>
            <person name="Labutti K."/>
            <person name="Barry K."/>
            <person name="Miao Y."/>
            <person name="Rahimi M.J."/>
            <person name="Shen Q."/>
            <person name="Grigoriev I.V."/>
            <person name="Kubicek C.P."/>
            <person name="Druzhinina I.S."/>
        </authorList>
    </citation>
    <scope>NUCLEOTIDE SEQUENCE [LARGE SCALE GENOMIC DNA]</scope>
    <source>
        <strain evidence="2 3">ATCC 18648</strain>
    </source>
</reference>
<feature type="region of interest" description="Disordered" evidence="1">
    <location>
        <begin position="113"/>
        <end position="146"/>
    </location>
</feature>
<organism evidence="2 3">
    <name type="scientific">Trichoderma longibrachiatum ATCC 18648</name>
    <dbReference type="NCBI Taxonomy" id="983965"/>
    <lineage>
        <taxon>Eukaryota</taxon>
        <taxon>Fungi</taxon>
        <taxon>Dikarya</taxon>
        <taxon>Ascomycota</taxon>
        <taxon>Pezizomycotina</taxon>
        <taxon>Sordariomycetes</taxon>
        <taxon>Hypocreomycetidae</taxon>
        <taxon>Hypocreales</taxon>
        <taxon>Hypocreaceae</taxon>
        <taxon>Trichoderma</taxon>
    </lineage>
</organism>
<evidence type="ECO:0000256" key="1">
    <source>
        <dbReference type="SAM" id="MobiDB-lite"/>
    </source>
</evidence>
<evidence type="ECO:0000313" key="3">
    <source>
        <dbReference type="Proteomes" id="UP000240760"/>
    </source>
</evidence>
<sequence>MTTYCVFLPFPLFRQYCRFTHDALELASMDQRASTPWPHLAPRCHVVIHQPVPSPYNSPTHRQIAADTTDTLELESQFLPLDSSLSFVGRISLIPAFRVRGNETQTKRKGLDMRHRSRAWRKGRTKGARDESRRKSQSATMPQGDGCHQICRHVRLARVTGRNKGRIGDLVHPLFPSIPLTGAHGRKSRRI</sequence>
<evidence type="ECO:0000313" key="2">
    <source>
        <dbReference type="EMBL" id="PTB79494.1"/>
    </source>
</evidence>
<dbReference type="EMBL" id="KZ679128">
    <property type="protein sequence ID" value="PTB79494.1"/>
    <property type="molecule type" value="Genomic_DNA"/>
</dbReference>
<proteinExistence type="predicted"/>